<evidence type="ECO:0000313" key="3">
    <source>
        <dbReference type="Ensembl" id="ENSNFUP00015001099.1"/>
    </source>
</evidence>
<organism evidence="3 4">
    <name type="scientific">Nothobranchius furzeri</name>
    <name type="common">Turquoise killifish</name>
    <dbReference type="NCBI Taxonomy" id="105023"/>
    <lineage>
        <taxon>Eukaryota</taxon>
        <taxon>Metazoa</taxon>
        <taxon>Chordata</taxon>
        <taxon>Craniata</taxon>
        <taxon>Vertebrata</taxon>
        <taxon>Euteleostomi</taxon>
        <taxon>Actinopterygii</taxon>
        <taxon>Neopterygii</taxon>
        <taxon>Teleostei</taxon>
        <taxon>Neoteleostei</taxon>
        <taxon>Acanthomorphata</taxon>
        <taxon>Ovalentaria</taxon>
        <taxon>Atherinomorphae</taxon>
        <taxon>Cyprinodontiformes</taxon>
        <taxon>Nothobranchiidae</taxon>
        <taxon>Nothobranchius</taxon>
    </lineage>
</organism>
<reference evidence="3" key="3">
    <citation type="submission" date="2025-09" db="UniProtKB">
        <authorList>
            <consortium name="Ensembl"/>
        </authorList>
    </citation>
    <scope>IDENTIFICATION</scope>
</reference>
<dbReference type="PANTHER" id="PTHR33332">
    <property type="entry name" value="REVERSE TRANSCRIPTASE DOMAIN-CONTAINING PROTEIN"/>
    <property type="match status" value="1"/>
</dbReference>
<sequence length="403" mass="44782">MFSLFLCFSTPGLVVKSPVQQLVGLCRGLLKSGVKVGRQQKHAGQQPTRTRISNPYFRLSSQPNIVALDWFKSYLAERSFCVSLGGFTSSRSPLVCGVPQGSVLGPLLFSLYSLPLGSIFTKHGCSFHLYADDTQVYIPVKRGLPNSLEPLLNCLDEVKTWMSANFLHFNNDKTEVMLFSPSVSSGPCSADLGPLALFLKPVATSLGVWLDSDLLLEKQISAVTKASFYQLRRIAKVKRLLSNHDFEAVIHAFITSSFDYCDALYLGLPQSHLSCLQMVQNACLLTGSRKREHNTPILVSLHWLPVDFRVQYKVLLLAFKAVHGLAPQYLCELLVTHSPSRSLRSADQFLLEVPRTKRKLRGDRAFSVAAPRLWNALPIQIRMVSSLSGFKSLLKDSSVLSCF</sequence>
<protein>
    <recommendedName>
        <fullName evidence="2">Reverse transcriptase domain-containing protein</fullName>
    </recommendedName>
</protein>
<dbReference type="PROSITE" id="PS50878">
    <property type="entry name" value="RT_POL"/>
    <property type="match status" value="1"/>
</dbReference>
<dbReference type="GeneTree" id="ENSGT01150000286909"/>
<evidence type="ECO:0000313" key="4">
    <source>
        <dbReference type="Proteomes" id="UP000694548"/>
    </source>
</evidence>
<proteinExistence type="predicted"/>
<keyword evidence="1" id="KW-0732">Signal</keyword>
<dbReference type="InterPro" id="IPR000477">
    <property type="entry name" value="RT_dom"/>
</dbReference>
<evidence type="ECO:0000256" key="1">
    <source>
        <dbReference type="SAM" id="SignalP"/>
    </source>
</evidence>
<evidence type="ECO:0000259" key="2">
    <source>
        <dbReference type="PROSITE" id="PS50878"/>
    </source>
</evidence>
<keyword evidence="4" id="KW-1185">Reference proteome</keyword>
<feature type="chain" id="PRO_5034864804" description="Reverse transcriptase domain-containing protein" evidence="1">
    <location>
        <begin position="17"/>
        <end position="403"/>
    </location>
</feature>
<accession>A0A8C6K6N2</accession>
<name>A0A8C6K6N2_NOTFU</name>
<feature type="domain" description="Reverse transcriptase" evidence="2">
    <location>
        <begin position="1"/>
        <end position="210"/>
    </location>
</feature>
<reference evidence="3" key="1">
    <citation type="submission" date="2014-08" db="EMBL/GenBank/DDBJ databases">
        <authorList>
            <person name="Senf B."/>
            <person name="Petzold A."/>
            <person name="Downie B.R."/>
            <person name="Koch P."/>
            <person name="Platzer M."/>
        </authorList>
    </citation>
    <scope>NUCLEOTIDE SEQUENCE [LARGE SCALE GENOMIC DNA]</scope>
    <source>
        <strain evidence="3">GRZ</strain>
    </source>
</reference>
<dbReference type="Pfam" id="PF00078">
    <property type="entry name" value="RVT_1"/>
    <property type="match status" value="1"/>
</dbReference>
<dbReference type="Proteomes" id="UP000694548">
    <property type="component" value="Chromosome sgr06"/>
</dbReference>
<reference evidence="3" key="2">
    <citation type="submission" date="2025-08" db="UniProtKB">
        <authorList>
            <consortium name="Ensembl"/>
        </authorList>
    </citation>
    <scope>IDENTIFICATION</scope>
</reference>
<dbReference type="Ensembl" id="ENSNFUT00015001201.1">
    <property type="protein sequence ID" value="ENSNFUP00015001099.1"/>
    <property type="gene ID" value="ENSNFUG00015000662.1"/>
</dbReference>
<dbReference type="AlphaFoldDB" id="A0A8C6K6N2"/>
<feature type="signal peptide" evidence="1">
    <location>
        <begin position="1"/>
        <end position="16"/>
    </location>
</feature>